<dbReference type="Ensembl" id="ENSSSCT00065098827.1">
    <property type="protein sequence ID" value="ENSSSCP00065043348.1"/>
    <property type="gene ID" value="ENSSSCG00065071923.1"/>
</dbReference>
<protein>
    <submittedName>
        <fullName evidence="2">Uncharacterized protein</fullName>
    </submittedName>
</protein>
<keyword evidence="1" id="KW-0812">Transmembrane</keyword>
<organism evidence="2 3">
    <name type="scientific">Sus scrofa</name>
    <name type="common">Pig</name>
    <dbReference type="NCBI Taxonomy" id="9823"/>
    <lineage>
        <taxon>Eukaryota</taxon>
        <taxon>Metazoa</taxon>
        <taxon>Chordata</taxon>
        <taxon>Craniata</taxon>
        <taxon>Vertebrata</taxon>
        <taxon>Euteleostomi</taxon>
        <taxon>Mammalia</taxon>
        <taxon>Eutheria</taxon>
        <taxon>Laurasiatheria</taxon>
        <taxon>Artiodactyla</taxon>
        <taxon>Suina</taxon>
        <taxon>Suidae</taxon>
        <taxon>Sus</taxon>
    </lineage>
</organism>
<evidence type="ECO:0000256" key="1">
    <source>
        <dbReference type="SAM" id="Phobius"/>
    </source>
</evidence>
<reference evidence="2" key="1">
    <citation type="submission" date="2025-08" db="UniProtKB">
        <authorList>
            <consortium name="Ensembl"/>
        </authorList>
    </citation>
    <scope>IDENTIFICATION</scope>
</reference>
<sequence length="81" mass="8781">MGTIGFCVYSMGSSAYSDNFTSSLPIWIHFISFFSLIAVARTSNIMLDKIHESGHPTIVPDFSGKAFSFSLLSIILTVGLS</sequence>
<dbReference type="AlphaFoldDB" id="A0A8D1ZZI3"/>
<name>A0A8D1ZZI3_PIG</name>
<evidence type="ECO:0000313" key="3">
    <source>
        <dbReference type="Proteomes" id="UP000694725"/>
    </source>
</evidence>
<keyword evidence="1" id="KW-1133">Transmembrane helix</keyword>
<feature type="transmembrane region" description="Helical" evidence="1">
    <location>
        <begin position="20"/>
        <end position="40"/>
    </location>
</feature>
<proteinExistence type="predicted"/>
<evidence type="ECO:0000313" key="2">
    <source>
        <dbReference type="Ensembl" id="ENSSSCP00065043348.1"/>
    </source>
</evidence>
<keyword evidence="1" id="KW-0472">Membrane</keyword>
<dbReference type="Proteomes" id="UP000694725">
    <property type="component" value="Unplaced"/>
</dbReference>
<accession>A0A8D1ZZI3</accession>